<reference evidence="3" key="1">
    <citation type="journal article" date="2021" name="ISME J.">
        <title>Fine-scale metabolic discontinuity in a stratified prokaryote microbiome of a Red Sea deep halocline.</title>
        <authorList>
            <person name="Michoud G."/>
            <person name="Ngugi D.K."/>
            <person name="Barozzi A."/>
            <person name="Merlino G."/>
            <person name="Calleja M.L."/>
            <person name="Delgado-Huertas A."/>
            <person name="Moran X.A.G."/>
            <person name="Daffonchio D."/>
        </authorList>
    </citation>
    <scope>NUCLEOTIDE SEQUENCE</scope>
    <source>
        <strain evidence="3">SuakinDeep_MAG55_1</strain>
    </source>
</reference>
<organism evidence="3 4">
    <name type="scientific">Candidatus Scalindua arabica</name>
    <dbReference type="NCBI Taxonomy" id="1127984"/>
    <lineage>
        <taxon>Bacteria</taxon>
        <taxon>Pseudomonadati</taxon>
        <taxon>Planctomycetota</taxon>
        <taxon>Candidatus Brocadiia</taxon>
        <taxon>Candidatus Brocadiales</taxon>
        <taxon>Candidatus Scalinduaceae</taxon>
        <taxon>Candidatus Scalindua</taxon>
    </lineage>
</organism>
<dbReference type="EMBL" id="JAANXD010000094">
    <property type="protein sequence ID" value="MBS1259455.1"/>
    <property type="molecule type" value="Genomic_DNA"/>
</dbReference>
<keyword evidence="1" id="KW-0472">Membrane</keyword>
<feature type="domain" description="Helix-hairpin-helix DNA-binding motif class 1" evidence="2">
    <location>
        <begin position="87"/>
        <end position="106"/>
    </location>
</feature>
<evidence type="ECO:0000259" key="2">
    <source>
        <dbReference type="SMART" id="SM00278"/>
    </source>
</evidence>
<proteinExistence type="predicted"/>
<sequence length="140" mass="15493">MLNENTNNLNYLERTYASDTSFVRNILSSIKFTYIIIWDSGFGKEEDMEVIRKVCLAFLLVALVSFVGGLAGAEDNAKISINTATIEELTSLQGIGEKKAKSIVEHREKAGSFAAIEDLKDVKGVGDKIFNKIKDQITIE</sequence>
<dbReference type="InterPro" id="IPR003583">
    <property type="entry name" value="Hlx-hairpin-Hlx_DNA-bd_motif"/>
</dbReference>
<comment type="caution">
    <text evidence="3">The sequence shown here is derived from an EMBL/GenBank/DDBJ whole genome shotgun (WGS) entry which is preliminary data.</text>
</comment>
<dbReference type="Proteomes" id="UP000722750">
    <property type="component" value="Unassembled WGS sequence"/>
</dbReference>
<feature type="domain" description="Helix-hairpin-helix DNA-binding motif class 1" evidence="2">
    <location>
        <begin position="117"/>
        <end position="136"/>
    </location>
</feature>
<dbReference type="GO" id="GO:0006281">
    <property type="term" value="P:DNA repair"/>
    <property type="evidence" value="ECO:0007669"/>
    <property type="project" value="InterPro"/>
</dbReference>
<feature type="transmembrane region" description="Helical" evidence="1">
    <location>
        <begin position="54"/>
        <end position="73"/>
    </location>
</feature>
<dbReference type="InterPro" id="IPR010994">
    <property type="entry name" value="RuvA_2-like"/>
</dbReference>
<dbReference type="SUPFAM" id="SSF47781">
    <property type="entry name" value="RuvA domain 2-like"/>
    <property type="match status" value="1"/>
</dbReference>
<dbReference type="GO" id="GO:0003677">
    <property type="term" value="F:DNA binding"/>
    <property type="evidence" value="ECO:0007669"/>
    <property type="project" value="InterPro"/>
</dbReference>
<evidence type="ECO:0000313" key="4">
    <source>
        <dbReference type="Proteomes" id="UP000722750"/>
    </source>
</evidence>
<dbReference type="PANTHER" id="PTHR21180:SF32">
    <property type="entry name" value="ENDONUCLEASE_EXONUCLEASE_PHOSPHATASE FAMILY DOMAIN-CONTAINING PROTEIN 1"/>
    <property type="match status" value="1"/>
</dbReference>
<dbReference type="PANTHER" id="PTHR21180">
    <property type="entry name" value="ENDONUCLEASE/EXONUCLEASE/PHOSPHATASE FAMILY DOMAIN-CONTAINING PROTEIN 1"/>
    <property type="match status" value="1"/>
</dbReference>
<dbReference type="GO" id="GO:0015628">
    <property type="term" value="P:protein secretion by the type II secretion system"/>
    <property type="evidence" value="ECO:0007669"/>
    <property type="project" value="TreeGrafter"/>
</dbReference>
<dbReference type="Pfam" id="PF12836">
    <property type="entry name" value="HHH_3"/>
    <property type="match status" value="1"/>
</dbReference>
<dbReference type="Gene3D" id="1.10.150.280">
    <property type="entry name" value="AF1531-like domain"/>
    <property type="match status" value="1"/>
</dbReference>
<evidence type="ECO:0000256" key="1">
    <source>
        <dbReference type="SAM" id="Phobius"/>
    </source>
</evidence>
<evidence type="ECO:0000313" key="3">
    <source>
        <dbReference type="EMBL" id="MBS1259455.1"/>
    </source>
</evidence>
<dbReference type="NCBIfam" id="TIGR00426">
    <property type="entry name" value="competence protein ComEA helix-hairpin-helix repeat region"/>
    <property type="match status" value="1"/>
</dbReference>
<accession>A0A942A2P3</accession>
<name>A0A942A2P3_9BACT</name>
<dbReference type="SMART" id="SM00278">
    <property type="entry name" value="HhH1"/>
    <property type="match status" value="2"/>
</dbReference>
<keyword evidence="1" id="KW-1133">Transmembrane helix</keyword>
<keyword evidence="1" id="KW-0812">Transmembrane</keyword>
<protein>
    <recommendedName>
        <fullName evidence="2">Helix-hairpin-helix DNA-binding motif class 1 domain-containing protein</fullName>
    </recommendedName>
</protein>
<dbReference type="InterPro" id="IPR051675">
    <property type="entry name" value="Endo/Exo/Phosphatase_dom_1"/>
</dbReference>
<dbReference type="AlphaFoldDB" id="A0A942A2P3"/>
<dbReference type="InterPro" id="IPR004509">
    <property type="entry name" value="Competence_ComEA_HhH"/>
</dbReference>
<gene>
    <name evidence="3" type="ORF">MAG551_02527</name>
</gene>
<dbReference type="GO" id="GO:0015627">
    <property type="term" value="C:type II protein secretion system complex"/>
    <property type="evidence" value="ECO:0007669"/>
    <property type="project" value="TreeGrafter"/>
</dbReference>